<dbReference type="eggNOG" id="ENOG502R729">
    <property type="taxonomic scope" value="Eukaryota"/>
</dbReference>
<dbReference type="EMBL" id="CP003005">
    <property type="protein sequence ID" value="AEO58462.1"/>
    <property type="molecule type" value="Genomic_DNA"/>
</dbReference>
<feature type="region of interest" description="Disordered" evidence="1">
    <location>
        <begin position="232"/>
        <end position="254"/>
    </location>
</feature>
<name>G2QFU4_THET4</name>
<keyword evidence="2" id="KW-0472">Membrane</keyword>
<keyword evidence="4" id="KW-1185">Reference proteome</keyword>
<feature type="region of interest" description="Disordered" evidence="1">
    <location>
        <begin position="1"/>
        <end position="46"/>
    </location>
</feature>
<feature type="compositionally biased region" description="Gly residues" evidence="1">
    <location>
        <begin position="233"/>
        <end position="249"/>
    </location>
</feature>
<keyword evidence="2" id="KW-1133">Transmembrane helix</keyword>
<dbReference type="AlphaFoldDB" id="G2QFU4"/>
<dbReference type="Proteomes" id="UP000007322">
    <property type="component" value="Chromosome 4"/>
</dbReference>
<evidence type="ECO:0000256" key="2">
    <source>
        <dbReference type="SAM" id="Phobius"/>
    </source>
</evidence>
<evidence type="ECO:0000313" key="4">
    <source>
        <dbReference type="Proteomes" id="UP000007322"/>
    </source>
</evidence>
<sequence length="550" mass="58204">MKVAFIEHNAPETPRGGRQGGPVSGDGQSTLDKGQHFARLSDNPATPSYLFRGHQSMFKPENSVSKAARRREKHKNRISFTETSEGVWVRVQHHGPPVEFQVSPLRWKAARLVYHTKHFVSRLRSPGKVSIPSLPPTSTDRIPAAAAAASRRTTPSSPSSTSEASFLDLAAAGPPSFLIAAVSHALPRPADRLAPSSSSSSSAAAAAFPLARIFPTLDEMTSILLLPLHNSVGGSGRASGSRRSGGGGSSSSSSSYRTAIAYLIVAATLNHIRRTTLCPPTVGGYQYPWCVMMGGVGANPLEDLRLALSNPDVFVGAALAGYGTRWALVARVVGGGVLATWVVELAVGALLRRILLLFVTAAAAGAQEKKGVGWSSAGKGTWEVGGSAALKVGYMLWLLMGVECAFARGMNAAAWLVAGYKLLLVAGEEGVGRVALRKAIQGKLLQGCFVACHLVYYLMGGIGPVVWRSSVSAARGQPGSLLTLTGIVWGVWMLLRYRSTFFIALEVSGFFIFLGYVVFGLGVLAWEFIDDPLGLKVHTALDTLNGIKGE</sequence>
<feature type="transmembrane region" description="Helical" evidence="2">
    <location>
        <begin position="444"/>
        <end position="467"/>
    </location>
</feature>
<evidence type="ECO:0000256" key="1">
    <source>
        <dbReference type="SAM" id="MobiDB-lite"/>
    </source>
</evidence>
<evidence type="ECO:0000313" key="3">
    <source>
        <dbReference type="EMBL" id="AEO58462.1"/>
    </source>
</evidence>
<dbReference type="VEuPathDB" id="FungiDB:MYCTH_2305814"/>
<feature type="transmembrane region" description="Helical" evidence="2">
    <location>
        <begin position="479"/>
        <end position="495"/>
    </location>
</feature>
<protein>
    <submittedName>
        <fullName evidence="3">Uncharacterized protein</fullName>
    </submittedName>
</protein>
<organism evidence="3 4">
    <name type="scientific">Thermothelomyces thermophilus (strain ATCC 42464 / BCRC 31852 / DSM 1799)</name>
    <name type="common">Sporotrichum thermophile</name>
    <dbReference type="NCBI Taxonomy" id="573729"/>
    <lineage>
        <taxon>Eukaryota</taxon>
        <taxon>Fungi</taxon>
        <taxon>Dikarya</taxon>
        <taxon>Ascomycota</taxon>
        <taxon>Pezizomycotina</taxon>
        <taxon>Sordariomycetes</taxon>
        <taxon>Sordariomycetidae</taxon>
        <taxon>Sordariales</taxon>
        <taxon>Chaetomiaceae</taxon>
        <taxon>Thermothelomyces</taxon>
    </lineage>
</organism>
<dbReference type="InParanoid" id="G2QFU4"/>
<dbReference type="KEGG" id="mtm:MYCTH_2305814"/>
<proteinExistence type="predicted"/>
<dbReference type="HOGENOM" id="CLU_495386_0_0_1"/>
<dbReference type="GeneID" id="11509997"/>
<dbReference type="RefSeq" id="XP_003663707.1">
    <property type="nucleotide sequence ID" value="XM_003663659.1"/>
</dbReference>
<feature type="region of interest" description="Disordered" evidence="1">
    <location>
        <begin position="126"/>
        <end position="162"/>
    </location>
</feature>
<accession>G2QFU4</accession>
<keyword evidence="2" id="KW-0812">Transmembrane</keyword>
<dbReference type="OrthoDB" id="5233297at2759"/>
<feature type="compositionally biased region" description="Low complexity" evidence="1">
    <location>
        <begin position="137"/>
        <end position="162"/>
    </location>
</feature>
<reference evidence="3 4" key="1">
    <citation type="journal article" date="2011" name="Nat. Biotechnol.">
        <title>Comparative genomic analysis of the thermophilic biomass-degrading fungi Myceliophthora thermophila and Thielavia terrestris.</title>
        <authorList>
            <person name="Berka R.M."/>
            <person name="Grigoriev I.V."/>
            <person name="Otillar R."/>
            <person name="Salamov A."/>
            <person name="Grimwood J."/>
            <person name="Reid I."/>
            <person name="Ishmael N."/>
            <person name="John T."/>
            <person name="Darmond C."/>
            <person name="Moisan M.-C."/>
            <person name="Henrissat B."/>
            <person name="Coutinho P.M."/>
            <person name="Lombard V."/>
            <person name="Natvig D.O."/>
            <person name="Lindquist E."/>
            <person name="Schmutz J."/>
            <person name="Lucas S."/>
            <person name="Harris P."/>
            <person name="Powlowski J."/>
            <person name="Bellemare A."/>
            <person name="Taylor D."/>
            <person name="Butler G."/>
            <person name="de Vries R.P."/>
            <person name="Allijn I.E."/>
            <person name="van den Brink J."/>
            <person name="Ushinsky S."/>
            <person name="Storms R."/>
            <person name="Powell A.J."/>
            <person name="Paulsen I.T."/>
            <person name="Elbourne L.D.H."/>
            <person name="Baker S.E."/>
            <person name="Magnuson J."/>
            <person name="LaBoissiere S."/>
            <person name="Clutterbuck A.J."/>
            <person name="Martinez D."/>
            <person name="Wogulis M."/>
            <person name="de Leon A.L."/>
            <person name="Rey M.W."/>
            <person name="Tsang A."/>
        </authorList>
    </citation>
    <scope>NUCLEOTIDE SEQUENCE [LARGE SCALE GENOMIC DNA]</scope>
    <source>
        <strain evidence="4">ATCC 42464 / BCRC 31852 / DSM 1799</strain>
    </source>
</reference>
<gene>
    <name evidence="3" type="ORF">MYCTH_2305814</name>
</gene>
<feature type="transmembrane region" description="Helical" evidence="2">
    <location>
        <begin position="502"/>
        <end position="526"/>
    </location>
</feature>